<dbReference type="EMBL" id="JAPWDV010000002">
    <property type="protein sequence ID" value="KAJ6219622.1"/>
    <property type="molecule type" value="Genomic_DNA"/>
</dbReference>
<dbReference type="SUPFAM" id="SSF56112">
    <property type="entry name" value="Protein kinase-like (PK-like)"/>
    <property type="match status" value="1"/>
</dbReference>
<feature type="compositionally biased region" description="Basic residues" evidence="9">
    <location>
        <begin position="1"/>
        <end position="17"/>
    </location>
</feature>
<keyword evidence="5" id="KW-0418">Kinase</keyword>
<dbReference type="Gene3D" id="1.10.510.10">
    <property type="entry name" value="Transferase(Phosphotransferase) domain 1"/>
    <property type="match status" value="1"/>
</dbReference>
<comment type="catalytic activity">
    <reaction evidence="8">
        <text>L-seryl-[protein] + ATP = O-phospho-L-seryl-[protein] + ADP + H(+)</text>
        <dbReference type="Rhea" id="RHEA:17989"/>
        <dbReference type="Rhea" id="RHEA-COMP:9863"/>
        <dbReference type="Rhea" id="RHEA-COMP:11604"/>
        <dbReference type="ChEBI" id="CHEBI:15378"/>
        <dbReference type="ChEBI" id="CHEBI:29999"/>
        <dbReference type="ChEBI" id="CHEBI:30616"/>
        <dbReference type="ChEBI" id="CHEBI:83421"/>
        <dbReference type="ChEBI" id="CHEBI:456216"/>
        <dbReference type="EC" id="2.7.11.1"/>
    </reaction>
</comment>
<evidence type="ECO:0000256" key="6">
    <source>
        <dbReference type="ARBA" id="ARBA00022840"/>
    </source>
</evidence>
<reference evidence="11" key="1">
    <citation type="submission" date="2022-12" db="EMBL/GenBank/DDBJ databases">
        <title>Genome assemblies of Blomia tropicalis.</title>
        <authorList>
            <person name="Cui Y."/>
        </authorList>
    </citation>
    <scope>NUCLEOTIDE SEQUENCE</scope>
    <source>
        <tissue evidence="11">Adult mites</tissue>
    </source>
</reference>
<comment type="caution">
    <text evidence="11">The sequence shown here is derived from an EMBL/GenBank/DDBJ whole genome shotgun (WGS) entry which is preliminary data.</text>
</comment>
<dbReference type="EC" id="2.7.11.1" evidence="1"/>
<dbReference type="GO" id="GO:0007165">
    <property type="term" value="P:signal transduction"/>
    <property type="evidence" value="ECO:0007669"/>
    <property type="project" value="TreeGrafter"/>
</dbReference>
<evidence type="ECO:0000256" key="8">
    <source>
        <dbReference type="ARBA" id="ARBA00048679"/>
    </source>
</evidence>
<dbReference type="FunFam" id="1.10.510.10:FF:000571">
    <property type="entry name" value="Maternal embryonic leucine zipper kinase"/>
    <property type="match status" value="1"/>
</dbReference>
<evidence type="ECO:0000256" key="1">
    <source>
        <dbReference type="ARBA" id="ARBA00012513"/>
    </source>
</evidence>
<keyword evidence="12" id="KW-1185">Reference proteome</keyword>
<dbReference type="PROSITE" id="PS50011">
    <property type="entry name" value="PROTEIN_KINASE_DOM"/>
    <property type="match status" value="1"/>
</dbReference>
<evidence type="ECO:0000256" key="3">
    <source>
        <dbReference type="ARBA" id="ARBA00022679"/>
    </source>
</evidence>
<keyword evidence="2" id="KW-0723">Serine/threonine-protein kinase</keyword>
<keyword evidence="4" id="KW-0547">Nucleotide-binding</keyword>
<dbReference type="PROSITE" id="PS00108">
    <property type="entry name" value="PROTEIN_KINASE_ST"/>
    <property type="match status" value="1"/>
</dbReference>
<dbReference type="Pfam" id="PF00069">
    <property type="entry name" value="Pkinase"/>
    <property type="match status" value="1"/>
</dbReference>
<dbReference type="GO" id="GO:0005524">
    <property type="term" value="F:ATP binding"/>
    <property type="evidence" value="ECO:0007669"/>
    <property type="project" value="UniProtKB-KW"/>
</dbReference>
<evidence type="ECO:0000256" key="4">
    <source>
        <dbReference type="ARBA" id="ARBA00022741"/>
    </source>
</evidence>
<accession>A0A9Q0M649</accession>
<dbReference type="InterPro" id="IPR011009">
    <property type="entry name" value="Kinase-like_dom_sf"/>
</dbReference>
<dbReference type="Proteomes" id="UP001142055">
    <property type="component" value="Chromosome 2"/>
</dbReference>
<dbReference type="SMART" id="SM00220">
    <property type="entry name" value="S_TKc"/>
    <property type="match status" value="1"/>
</dbReference>
<keyword evidence="3" id="KW-0808">Transferase</keyword>
<organism evidence="11 12">
    <name type="scientific">Blomia tropicalis</name>
    <name type="common">Mite</name>
    <dbReference type="NCBI Taxonomy" id="40697"/>
    <lineage>
        <taxon>Eukaryota</taxon>
        <taxon>Metazoa</taxon>
        <taxon>Ecdysozoa</taxon>
        <taxon>Arthropoda</taxon>
        <taxon>Chelicerata</taxon>
        <taxon>Arachnida</taxon>
        <taxon>Acari</taxon>
        <taxon>Acariformes</taxon>
        <taxon>Sarcoptiformes</taxon>
        <taxon>Astigmata</taxon>
        <taxon>Glycyphagoidea</taxon>
        <taxon>Echimyopodidae</taxon>
        <taxon>Blomia</taxon>
    </lineage>
</organism>
<dbReference type="InterPro" id="IPR000719">
    <property type="entry name" value="Prot_kinase_dom"/>
</dbReference>
<evidence type="ECO:0000256" key="7">
    <source>
        <dbReference type="ARBA" id="ARBA00047899"/>
    </source>
</evidence>
<dbReference type="AlphaFoldDB" id="A0A9Q0M649"/>
<feature type="region of interest" description="Disordered" evidence="9">
    <location>
        <begin position="1"/>
        <end position="53"/>
    </location>
</feature>
<dbReference type="InterPro" id="IPR008271">
    <property type="entry name" value="Ser/Thr_kinase_AS"/>
</dbReference>
<gene>
    <name evidence="11" type="ORF">RDWZM_005434</name>
</gene>
<evidence type="ECO:0000256" key="2">
    <source>
        <dbReference type="ARBA" id="ARBA00022527"/>
    </source>
</evidence>
<sequence>MPKVKGKAKGKSKGKGGKPKEAKGKGAKGGGDGGKAFPLEKGPTPSKLEPSQISRLYKLPDGKMKTEDDVLEANNYKLEEKLGEGGFAIVYFARNKKSNQKHACKVMKLGGDWKDSRVEDMKNELFIMEKVKHLYIVKLMHHFLTQSKANGIRLYIFMELADGGDFSKFCQKKGAMTENDCKPYFAQIICGINHMHSLGIAHRDIKLQNVLMVKNEKSVSGDFTLLVSDFGLSRIIHHDGGGSIALNRTICGTPLFMAPEILLRKPYSGFLVDVWALGVTLFIMMTLELPFDFHDEGKAIKDMVARNWKWPTGKMKAAPSNDLKNYMSSMLEPESNKRLTMPQVLDHKWCSAQFKKAQVMANKK</sequence>
<evidence type="ECO:0000313" key="11">
    <source>
        <dbReference type="EMBL" id="KAJ6219622.1"/>
    </source>
</evidence>
<protein>
    <recommendedName>
        <fullName evidence="1">non-specific serine/threonine protein kinase</fullName>
        <ecNumber evidence="1">2.7.11.1</ecNumber>
    </recommendedName>
</protein>
<dbReference type="PANTHER" id="PTHR43895">
    <property type="entry name" value="CALCIUM/CALMODULIN-DEPENDENT PROTEIN KINASE KINASE-RELATED"/>
    <property type="match status" value="1"/>
</dbReference>
<keyword evidence="6" id="KW-0067">ATP-binding</keyword>
<dbReference type="GO" id="GO:0004674">
    <property type="term" value="F:protein serine/threonine kinase activity"/>
    <property type="evidence" value="ECO:0007669"/>
    <property type="project" value="UniProtKB-KW"/>
</dbReference>
<evidence type="ECO:0000313" key="12">
    <source>
        <dbReference type="Proteomes" id="UP001142055"/>
    </source>
</evidence>
<dbReference type="PANTHER" id="PTHR43895:SF32">
    <property type="entry name" value="SERINE_THREONINE-PROTEIN KINASE CHK1"/>
    <property type="match status" value="1"/>
</dbReference>
<feature type="domain" description="Protein kinase" evidence="10">
    <location>
        <begin position="76"/>
        <end position="350"/>
    </location>
</feature>
<proteinExistence type="predicted"/>
<evidence type="ECO:0000259" key="10">
    <source>
        <dbReference type="PROSITE" id="PS50011"/>
    </source>
</evidence>
<evidence type="ECO:0000256" key="5">
    <source>
        <dbReference type="ARBA" id="ARBA00022777"/>
    </source>
</evidence>
<comment type="catalytic activity">
    <reaction evidence="7">
        <text>L-threonyl-[protein] + ATP = O-phospho-L-threonyl-[protein] + ADP + H(+)</text>
        <dbReference type="Rhea" id="RHEA:46608"/>
        <dbReference type="Rhea" id="RHEA-COMP:11060"/>
        <dbReference type="Rhea" id="RHEA-COMP:11605"/>
        <dbReference type="ChEBI" id="CHEBI:15378"/>
        <dbReference type="ChEBI" id="CHEBI:30013"/>
        <dbReference type="ChEBI" id="CHEBI:30616"/>
        <dbReference type="ChEBI" id="CHEBI:61977"/>
        <dbReference type="ChEBI" id="CHEBI:456216"/>
        <dbReference type="EC" id="2.7.11.1"/>
    </reaction>
</comment>
<name>A0A9Q0M649_BLOTA</name>
<evidence type="ECO:0000256" key="9">
    <source>
        <dbReference type="SAM" id="MobiDB-lite"/>
    </source>
</evidence>